<comment type="caution">
    <text evidence="1">The sequence shown here is derived from an EMBL/GenBank/DDBJ whole genome shotgun (WGS) entry which is preliminary data.</text>
</comment>
<keyword evidence="2" id="KW-1185">Reference proteome</keyword>
<name>A0ABD2PER9_9CUCU</name>
<dbReference type="EMBL" id="JABFTP020000186">
    <property type="protein sequence ID" value="KAL3289477.1"/>
    <property type="molecule type" value="Genomic_DNA"/>
</dbReference>
<protein>
    <submittedName>
        <fullName evidence="1">Uncharacterized protein</fullName>
    </submittedName>
</protein>
<accession>A0ABD2PER9</accession>
<evidence type="ECO:0000313" key="2">
    <source>
        <dbReference type="Proteomes" id="UP001516400"/>
    </source>
</evidence>
<gene>
    <name evidence="1" type="ORF">HHI36_022900</name>
</gene>
<proteinExistence type="predicted"/>
<sequence length="196" mass="22987">MPNPTLIGYNCYVHGLVAQFASQQGLLSERHPGVECRKDLYKISNFWYLAVRTMERFVFVNSVVLLLLTVVGSVVCLEEYDLHKTNDKKNYPPFYPWLGSKHRQKREGTDDEYVKYPELDRQQLSSWLLAMNDASRRYPNRINRESNDNEMSFASDRWMDIDLASRSPPFAPRLGRRNMSPFIPRLGRDIDRFAFV</sequence>
<dbReference type="AlphaFoldDB" id="A0ABD2PER9"/>
<reference evidence="1 2" key="1">
    <citation type="journal article" date="2021" name="BMC Biol.">
        <title>Horizontally acquired antibacterial genes associated with adaptive radiation of ladybird beetles.</title>
        <authorList>
            <person name="Li H.S."/>
            <person name="Tang X.F."/>
            <person name="Huang Y.H."/>
            <person name="Xu Z.Y."/>
            <person name="Chen M.L."/>
            <person name="Du X.Y."/>
            <person name="Qiu B.Y."/>
            <person name="Chen P.T."/>
            <person name="Zhang W."/>
            <person name="Slipinski A."/>
            <person name="Escalona H.E."/>
            <person name="Waterhouse R.M."/>
            <person name="Zwick A."/>
            <person name="Pang H."/>
        </authorList>
    </citation>
    <scope>NUCLEOTIDE SEQUENCE [LARGE SCALE GENOMIC DNA]</scope>
    <source>
        <strain evidence="1">SYSU2018</strain>
    </source>
</reference>
<dbReference type="Proteomes" id="UP001516400">
    <property type="component" value="Unassembled WGS sequence"/>
</dbReference>
<organism evidence="1 2">
    <name type="scientific">Cryptolaemus montrouzieri</name>
    <dbReference type="NCBI Taxonomy" id="559131"/>
    <lineage>
        <taxon>Eukaryota</taxon>
        <taxon>Metazoa</taxon>
        <taxon>Ecdysozoa</taxon>
        <taxon>Arthropoda</taxon>
        <taxon>Hexapoda</taxon>
        <taxon>Insecta</taxon>
        <taxon>Pterygota</taxon>
        <taxon>Neoptera</taxon>
        <taxon>Endopterygota</taxon>
        <taxon>Coleoptera</taxon>
        <taxon>Polyphaga</taxon>
        <taxon>Cucujiformia</taxon>
        <taxon>Coccinelloidea</taxon>
        <taxon>Coccinellidae</taxon>
        <taxon>Scymninae</taxon>
        <taxon>Scymnini</taxon>
        <taxon>Cryptolaemus</taxon>
    </lineage>
</organism>
<evidence type="ECO:0000313" key="1">
    <source>
        <dbReference type="EMBL" id="KAL3289477.1"/>
    </source>
</evidence>